<feature type="binding site" evidence="4">
    <location>
        <position position="664"/>
    </location>
    <ligand>
        <name>AMP</name>
        <dbReference type="ChEBI" id="CHEBI:456215"/>
    </ligand>
</feature>
<evidence type="ECO:0000256" key="3">
    <source>
        <dbReference type="PIRSR" id="PIRSR623088-1"/>
    </source>
</evidence>
<feature type="binding site" evidence="5">
    <location>
        <position position="499"/>
    </location>
    <ligand>
        <name>Zn(2+)</name>
        <dbReference type="ChEBI" id="CHEBI:29105"/>
        <label>1</label>
    </ligand>
</feature>
<gene>
    <name evidence="8" type="ORF">C1SCF055_LOCUS13897</name>
</gene>
<keyword evidence="2" id="KW-0378">Hydrolase</keyword>
<feature type="transmembrane region" description="Helical" evidence="6">
    <location>
        <begin position="92"/>
        <end position="114"/>
    </location>
</feature>
<dbReference type="InterPro" id="IPR036971">
    <property type="entry name" value="PDEase_catalytic_dom_sf"/>
</dbReference>
<feature type="transmembrane region" description="Helical" evidence="6">
    <location>
        <begin position="126"/>
        <end position="144"/>
    </location>
</feature>
<evidence type="ECO:0000256" key="4">
    <source>
        <dbReference type="PIRSR" id="PIRSR623088-2"/>
    </source>
</evidence>
<dbReference type="EMBL" id="CAMXCT030001091">
    <property type="protein sequence ID" value="CAL4773865.1"/>
    <property type="molecule type" value="Genomic_DNA"/>
</dbReference>
<proteinExistence type="predicted"/>
<feature type="binding site" evidence="5">
    <location>
        <position position="500"/>
    </location>
    <ligand>
        <name>Zn(2+)</name>
        <dbReference type="ChEBI" id="CHEBI:29105"/>
        <label>2</label>
    </ligand>
</feature>
<feature type="active site" description="Proton donor" evidence="3">
    <location>
        <position position="459"/>
    </location>
</feature>
<dbReference type="AlphaFoldDB" id="A0A9P1FSB1"/>
<evidence type="ECO:0000256" key="1">
    <source>
        <dbReference type="ARBA" id="ARBA00022723"/>
    </source>
</evidence>
<dbReference type="InterPro" id="IPR003607">
    <property type="entry name" value="HD/PDEase_dom"/>
</dbReference>
<evidence type="ECO:0000256" key="6">
    <source>
        <dbReference type="SAM" id="Phobius"/>
    </source>
</evidence>
<dbReference type="InterPro" id="IPR023088">
    <property type="entry name" value="PDEase"/>
</dbReference>
<evidence type="ECO:0000313" key="10">
    <source>
        <dbReference type="Proteomes" id="UP001152797"/>
    </source>
</evidence>
<dbReference type="Gene3D" id="1.10.1300.10">
    <property type="entry name" value="3'5'-cyclic nucleotide phosphodiesterase, catalytic domain"/>
    <property type="match status" value="1"/>
</dbReference>
<dbReference type="CDD" id="cd00077">
    <property type="entry name" value="HDc"/>
    <property type="match status" value="1"/>
</dbReference>
<feature type="binding site" evidence="5">
    <location>
        <position position="463"/>
    </location>
    <ligand>
        <name>Zn(2+)</name>
        <dbReference type="ChEBI" id="CHEBI:29105"/>
        <label>1</label>
    </ligand>
</feature>
<evidence type="ECO:0000313" key="9">
    <source>
        <dbReference type="EMBL" id="CAL4773865.1"/>
    </source>
</evidence>
<dbReference type="InterPro" id="IPR002073">
    <property type="entry name" value="PDEase_catalytic_dom"/>
</dbReference>
<dbReference type="SUPFAM" id="SSF109604">
    <property type="entry name" value="HD-domain/PDEase-like"/>
    <property type="match status" value="1"/>
</dbReference>
<feature type="binding site" evidence="5">
    <location>
        <position position="500"/>
    </location>
    <ligand>
        <name>Zn(2+)</name>
        <dbReference type="ChEBI" id="CHEBI:29105"/>
        <label>1</label>
    </ligand>
</feature>
<evidence type="ECO:0000256" key="5">
    <source>
        <dbReference type="PIRSR" id="PIRSR623088-3"/>
    </source>
</evidence>
<protein>
    <submittedName>
        <fullName evidence="9">Dual specificity calcium/calmodulin-dependent 3',5'-cyclic nucleotide phosphodiesterase 1A (Cam-PDE 1A) (61 kDa Cam-PDE)</fullName>
    </submittedName>
</protein>
<keyword evidence="1 5" id="KW-0479">Metal-binding</keyword>
<reference evidence="9 10" key="2">
    <citation type="submission" date="2024-05" db="EMBL/GenBank/DDBJ databases">
        <authorList>
            <person name="Chen Y."/>
            <person name="Shah S."/>
            <person name="Dougan E. K."/>
            <person name="Thang M."/>
            <person name="Chan C."/>
        </authorList>
    </citation>
    <scope>NUCLEOTIDE SEQUENCE [LARGE SCALE GENOMIC DNA]</scope>
</reference>
<dbReference type="SMART" id="SM00471">
    <property type="entry name" value="HDc"/>
    <property type="match status" value="1"/>
</dbReference>
<feature type="binding site" evidence="4">
    <location>
        <position position="500"/>
    </location>
    <ligand>
        <name>AMP</name>
        <dbReference type="ChEBI" id="CHEBI:456215"/>
    </ligand>
</feature>
<dbReference type="GO" id="GO:0004114">
    <property type="term" value="F:3',5'-cyclic-nucleotide phosphodiesterase activity"/>
    <property type="evidence" value="ECO:0007669"/>
    <property type="project" value="InterPro"/>
</dbReference>
<reference evidence="8" key="1">
    <citation type="submission" date="2022-10" db="EMBL/GenBank/DDBJ databases">
        <authorList>
            <person name="Chen Y."/>
            <person name="Dougan E. K."/>
            <person name="Chan C."/>
            <person name="Rhodes N."/>
            <person name="Thang M."/>
        </authorList>
    </citation>
    <scope>NUCLEOTIDE SEQUENCE</scope>
</reference>
<keyword evidence="6" id="KW-0812">Transmembrane</keyword>
<dbReference type="Proteomes" id="UP001152797">
    <property type="component" value="Unassembled WGS sequence"/>
</dbReference>
<dbReference type="EMBL" id="CAMXCT010001091">
    <property type="protein sequence ID" value="CAI3986553.1"/>
    <property type="molecule type" value="Genomic_DNA"/>
</dbReference>
<organism evidence="8">
    <name type="scientific">Cladocopium goreaui</name>
    <dbReference type="NCBI Taxonomy" id="2562237"/>
    <lineage>
        <taxon>Eukaryota</taxon>
        <taxon>Sar</taxon>
        <taxon>Alveolata</taxon>
        <taxon>Dinophyceae</taxon>
        <taxon>Suessiales</taxon>
        <taxon>Symbiodiniaceae</taxon>
        <taxon>Cladocopium</taxon>
    </lineage>
</organism>
<dbReference type="PROSITE" id="PS51845">
    <property type="entry name" value="PDEASE_I_2"/>
    <property type="match status" value="1"/>
</dbReference>
<dbReference type="PANTHER" id="PTHR11347">
    <property type="entry name" value="CYCLIC NUCLEOTIDE PHOSPHODIESTERASE"/>
    <property type="match status" value="1"/>
</dbReference>
<dbReference type="EMBL" id="CAMXCT020001091">
    <property type="protein sequence ID" value="CAL1139928.1"/>
    <property type="molecule type" value="Genomic_DNA"/>
</dbReference>
<feature type="binding site" evidence="4">
    <location>
        <begin position="459"/>
        <end position="463"/>
    </location>
    <ligand>
        <name>AMP</name>
        <dbReference type="ChEBI" id="CHEBI:456215"/>
    </ligand>
</feature>
<feature type="domain" description="PDEase" evidence="7">
    <location>
        <begin position="361"/>
        <end position="710"/>
    </location>
</feature>
<evidence type="ECO:0000313" key="8">
    <source>
        <dbReference type="EMBL" id="CAI3986553.1"/>
    </source>
</evidence>
<evidence type="ECO:0000259" key="7">
    <source>
        <dbReference type="PROSITE" id="PS51845"/>
    </source>
</evidence>
<dbReference type="Pfam" id="PF00233">
    <property type="entry name" value="PDEase_I"/>
    <property type="match status" value="1"/>
</dbReference>
<evidence type="ECO:0000256" key="2">
    <source>
        <dbReference type="ARBA" id="ARBA00022801"/>
    </source>
</evidence>
<dbReference type="OrthoDB" id="546632at2759"/>
<feature type="binding site" evidence="5">
    <location>
        <position position="613"/>
    </location>
    <ligand>
        <name>Zn(2+)</name>
        <dbReference type="ChEBI" id="CHEBI:29105"/>
        <label>1</label>
    </ligand>
</feature>
<sequence>MEKTHLCPTRVVFSASHPHQGLPLGFILVGLRAHCILECPPLLVALVNLLPFASGVLSRLSWGMENIIAYDLLKVVTLNFLSALLFRSSHSVKLVCFACSSVVVAALLPLQLLFDDRRHRLRWQEGLILYSIFMLMLPLVLGHADKTTLGRGITTQPVDPLDISHTGISGALRMRRQDAVPGDATLRVPVSQCFLAGSELLACKGAGPENEPTSQVALKQKLLRQLREVSDKAAKVYELSPDDRLHFAQVLSFLHTYMVKVIDWVSQNFARSISVESNLNDAREGAGSASNDVKKAAQRKYVQGKFQSSGSSRSMQVEPIPEHAGVKQPESHFFDGEEDFTYSTIVNAMMYSLAQSGGQGTPPLVSEETAEVLMSQFGNWDFNVVGLSEVLGSQTLRVMATKALTPYAERLDIALTAGLSMPLGIVMSGSEDEEETTDCALESVLQGIESRYNRSNPYHNSVHAADVVNSIAYFFTHFNKSAEFTDREIFAALLAAAAHDVGHDGKTGRYHTTTESPLALLYNDSSVLEMMHCSIFFAVLRSQGTHLLNDWETSERQGFRQQVIRMILDTDLAKHFDQVKKFREKNLESEKDSEERTPEQRQDILSFMLKLSDIGGSAKPFALHAQWATRIQSEFFLQGDLEREVGLPCSPFCDRQVQKVAESQQGFYTYIVKPLYDCLVPFLRSARLNLEVLQNITENEEFWARYDNTRFHYHDPISSTSDLVKQFLYRPNRAWAPEIPSDHWGIPESP</sequence>
<dbReference type="GO" id="GO:0007165">
    <property type="term" value="P:signal transduction"/>
    <property type="evidence" value="ECO:0007669"/>
    <property type="project" value="InterPro"/>
</dbReference>
<dbReference type="GO" id="GO:0046872">
    <property type="term" value="F:metal ion binding"/>
    <property type="evidence" value="ECO:0007669"/>
    <property type="project" value="UniProtKB-KW"/>
</dbReference>
<keyword evidence="10" id="KW-1185">Reference proteome</keyword>
<feature type="binding site" evidence="4">
    <location>
        <position position="613"/>
    </location>
    <ligand>
        <name>AMP</name>
        <dbReference type="ChEBI" id="CHEBI:456215"/>
    </ligand>
</feature>
<keyword evidence="6" id="KW-1133">Transmembrane helix</keyword>
<comment type="caution">
    <text evidence="8">The sequence shown here is derived from an EMBL/GenBank/DDBJ whole genome shotgun (WGS) entry which is preliminary data.</text>
</comment>
<keyword evidence="6" id="KW-0472">Membrane</keyword>
<dbReference type="PRINTS" id="PR00387">
    <property type="entry name" value="PDIESTERASE1"/>
</dbReference>
<name>A0A9P1FSB1_9DINO</name>
<accession>A0A9P1FSB1</accession>